<accession>A0A645G7F8</accession>
<dbReference type="PANTHER" id="PTHR24002:SF3">
    <property type="entry name" value="SOLUTE CARRIER FAMILY 22 MEMBER 18"/>
    <property type="match status" value="1"/>
</dbReference>
<feature type="transmembrane region" description="Helical" evidence="5">
    <location>
        <begin position="64"/>
        <end position="84"/>
    </location>
</feature>
<organism evidence="7">
    <name type="scientific">bioreactor metagenome</name>
    <dbReference type="NCBI Taxonomy" id="1076179"/>
    <lineage>
        <taxon>unclassified sequences</taxon>
        <taxon>metagenomes</taxon>
        <taxon>ecological metagenomes</taxon>
    </lineage>
</organism>
<evidence type="ECO:0000256" key="3">
    <source>
        <dbReference type="ARBA" id="ARBA00022989"/>
    </source>
</evidence>
<sequence>MRLVLYGLSFIASFVVALFESTFTLFSADKLGFGPREMGIVFTILGIFTVVTQAGLISRMMKRFGDFAVIIAGLMISAAGFVLIMAAKDMIMMVLFTAFFSVGSSLLRPGISTLVTKSADEDEQGEVVGLMQSFDSLGRILGPAAGGVAYGFNHNSPYLLGAVCLAFALYLAKNYTARIRQILR</sequence>
<dbReference type="InterPro" id="IPR036259">
    <property type="entry name" value="MFS_trans_sf"/>
</dbReference>
<dbReference type="InterPro" id="IPR001958">
    <property type="entry name" value="Tet-R_TetA/multi-R_MdtG-like"/>
</dbReference>
<evidence type="ECO:0000256" key="1">
    <source>
        <dbReference type="ARBA" id="ARBA00004141"/>
    </source>
</evidence>
<feature type="transmembrane region" description="Helical" evidence="5">
    <location>
        <begin position="6"/>
        <end position="26"/>
    </location>
</feature>
<dbReference type="SUPFAM" id="SSF103473">
    <property type="entry name" value="MFS general substrate transporter"/>
    <property type="match status" value="1"/>
</dbReference>
<comment type="caution">
    <text evidence="7">The sequence shown here is derived from an EMBL/GenBank/DDBJ whole genome shotgun (WGS) entry which is preliminary data.</text>
</comment>
<evidence type="ECO:0000256" key="2">
    <source>
        <dbReference type="ARBA" id="ARBA00022692"/>
    </source>
</evidence>
<dbReference type="PRINTS" id="PR01035">
    <property type="entry name" value="TCRTETA"/>
</dbReference>
<feature type="transmembrane region" description="Helical" evidence="5">
    <location>
        <begin position="158"/>
        <end position="176"/>
    </location>
</feature>
<comment type="subcellular location">
    <subcellularLocation>
        <location evidence="1">Membrane</location>
        <topology evidence="1">Multi-pass membrane protein</topology>
    </subcellularLocation>
</comment>
<dbReference type="PROSITE" id="PS50850">
    <property type="entry name" value="MFS"/>
    <property type="match status" value="1"/>
</dbReference>
<keyword evidence="3 5" id="KW-1133">Transmembrane helix</keyword>
<evidence type="ECO:0000256" key="5">
    <source>
        <dbReference type="SAM" id="Phobius"/>
    </source>
</evidence>
<feature type="transmembrane region" description="Helical" evidence="5">
    <location>
        <begin position="38"/>
        <end position="58"/>
    </location>
</feature>
<keyword evidence="2 5" id="KW-0812">Transmembrane</keyword>
<dbReference type="InterPro" id="IPR020846">
    <property type="entry name" value="MFS_dom"/>
</dbReference>
<dbReference type="EMBL" id="VSSQ01070229">
    <property type="protein sequence ID" value="MPN22076.1"/>
    <property type="molecule type" value="Genomic_DNA"/>
</dbReference>
<keyword evidence="4 5" id="KW-0472">Membrane</keyword>
<gene>
    <name evidence="7" type="primary">mdtH_13</name>
    <name evidence="7" type="ORF">SDC9_169459</name>
</gene>
<protein>
    <submittedName>
        <fullName evidence="7">Multidrug resistance protein MdtH</fullName>
    </submittedName>
</protein>
<dbReference type="AlphaFoldDB" id="A0A645G7F8"/>
<dbReference type="GO" id="GO:0016020">
    <property type="term" value="C:membrane"/>
    <property type="evidence" value="ECO:0007669"/>
    <property type="project" value="UniProtKB-SubCell"/>
</dbReference>
<dbReference type="GO" id="GO:0022857">
    <property type="term" value="F:transmembrane transporter activity"/>
    <property type="evidence" value="ECO:0007669"/>
    <property type="project" value="InterPro"/>
</dbReference>
<dbReference type="InterPro" id="IPR011701">
    <property type="entry name" value="MFS"/>
</dbReference>
<reference evidence="7" key="1">
    <citation type="submission" date="2019-08" db="EMBL/GenBank/DDBJ databases">
        <authorList>
            <person name="Kucharzyk K."/>
            <person name="Murdoch R.W."/>
            <person name="Higgins S."/>
            <person name="Loffler F."/>
        </authorList>
    </citation>
    <scope>NUCLEOTIDE SEQUENCE</scope>
</reference>
<evidence type="ECO:0000256" key="4">
    <source>
        <dbReference type="ARBA" id="ARBA00023136"/>
    </source>
</evidence>
<feature type="domain" description="Major facilitator superfamily (MFS) profile" evidence="6">
    <location>
        <begin position="1"/>
        <end position="180"/>
    </location>
</feature>
<proteinExistence type="predicted"/>
<evidence type="ECO:0000313" key="7">
    <source>
        <dbReference type="EMBL" id="MPN22076.1"/>
    </source>
</evidence>
<dbReference type="Gene3D" id="1.20.1250.20">
    <property type="entry name" value="MFS general substrate transporter like domains"/>
    <property type="match status" value="1"/>
</dbReference>
<dbReference type="PANTHER" id="PTHR24002">
    <property type="entry name" value="SOLUTE CARRIER FAMILY 22 MEMBER 18"/>
    <property type="match status" value="1"/>
</dbReference>
<dbReference type="Pfam" id="PF07690">
    <property type="entry name" value="MFS_1"/>
    <property type="match status" value="1"/>
</dbReference>
<dbReference type="GO" id="GO:0005635">
    <property type="term" value="C:nuclear envelope"/>
    <property type="evidence" value="ECO:0007669"/>
    <property type="project" value="TreeGrafter"/>
</dbReference>
<evidence type="ECO:0000259" key="6">
    <source>
        <dbReference type="PROSITE" id="PS50850"/>
    </source>
</evidence>
<name>A0A645G7F8_9ZZZZ</name>